<evidence type="ECO:0000256" key="1">
    <source>
        <dbReference type="SAM" id="Phobius"/>
    </source>
</evidence>
<organism evidence="3 4">
    <name type="scientific">Draconibacterium aestuarii</name>
    <dbReference type="NCBI Taxonomy" id="2998507"/>
    <lineage>
        <taxon>Bacteria</taxon>
        <taxon>Pseudomonadati</taxon>
        <taxon>Bacteroidota</taxon>
        <taxon>Bacteroidia</taxon>
        <taxon>Marinilabiliales</taxon>
        <taxon>Prolixibacteraceae</taxon>
        <taxon>Draconibacterium</taxon>
    </lineage>
</organism>
<feature type="transmembrane region" description="Helical" evidence="1">
    <location>
        <begin position="193"/>
        <end position="215"/>
    </location>
</feature>
<dbReference type="RefSeq" id="WP_343335647.1">
    <property type="nucleotide sequence ID" value="NZ_JAPOHD010000068.1"/>
</dbReference>
<comment type="caution">
    <text evidence="3">The sequence shown here is derived from an EMBL/GenBank/DDBJ whole genome shotgun (WGS) entry which is preliminary data.</text>
</comment>
<dbReference type="Gene3D" id="1.10.287.70">
    <property type="match status" value="1"/>
</dbReference>
<feature type="domain" description="Potassium channel" evidence="2">
    <location>
        <begin position="144"/>
        <end position="211"/>
    </location>
</feature>
<proteinExistence type="predicted"/>
<evidence type="ECO:0000313" key="3">
    <source>
        <dbReference type="EMBL" id="MCY1723321.1"/>
    </source>
</evidence>
<dbReference type="AlphaFoldDB" id="A0A9X3FA39"/>
<dbReference type="Proteomes" id="UP001145087">
    <property type="component" value="Unassembled WGS sequence"/>
</dbReference>
<evidence type="ECO:0000313" key="4">
    <source>
        <dbReference type="Proteomes" id="UP001145087"/>
    </source>
</evidence>
<dbReference type="SUPFAM" id="SSF81324">
    <property type="entry name" value="Voltage-gated potassium channels"/>
    <property type="match status" value="1"/>
</dbReference>
<reference evidence="3" key="1">
    <citation type="submission" date="2022-11" db="EMBL/GenBank/DDBJ databases">
        <title>Marilongibacter aestuarii gen. nov., sp. nov., isolated from tidal flat sediment.</title>
        <authorList>
            <person name="Jiayan W."/>
        </authorList>
    </citation>
    <scope>NUCLEOTIDE SEQUENCE</scope>
    <source>
        <strain evidence="3">Z1-6</strain>
    </source>
</reference>
<feature type="transmembrane region" description="Helical" evidence="1">
    <location>
        <begin position="20"/>
        <end position="36"/>
    </location>
</feature>
<dbReference type="Pfam" id="PF07885">
    <property type="entry name" value="Ion_trans_2"/>
    <property type="match status" value="1"/>
</dbReference>
<feature type="transmembrane region" description="Helical" evidence="1">
    <location>
        <begin position="164"/>
        <end position="181"/>
    </location>
</feature>
<feature type="transmembrane region" description="Helical" evidence="1">
    <location>
        <begin position="42"/>
        <end position="58"/>
    </location>
</feature>
<keyword evidence="1" id="KW-0472">Membrane</keyword>
<keyword evidence="4" id="KW-1185">Reference proteome</keyword>
<gene>
    <name evidence="3" type="ORF">OU798_23425</name>
</gene>
<dbReference type="InterPro" id="IPR013099">
    <property type="entry name" value="K_chnl_dom"/>
</dbReference>
<accession>A0A9X3FA39</accession>
<feature type="transmembrane region" description="Helical" evidence="1">
    <location>
        <begin position="121"/>
        <end position="144"/>
    </location>
</feature>
<dbReference type="EMBL" id="JAPOHD010000068">
    <property type="protein sequence ID" value="MCY1723321.1"/>
    <property type="molecule type" value="Genomic_DNA"/>
</dbReference>
<evidence type="ECO:0000259" key="2">
    <source>
        <dbReference type="Pfam" id="PF07885"/>
    </source>
</evidence>
<keyword evidence="1" id="KW-1133">Transmembrane helix</keyword>
<feature type="transmembrane region" description="Helical" evidence="1">
    <location>
        <begin position="65"/>
        <end position="84"/>
    </location>
</feature>
<name>A0A9X3FA39_9BACT</name>
<keyword evidence="1" id="KW-0812">Transmembrane</keyword>
<feature type="transmembrane region" description="Helical" evidence="1">
    <location>
        <begin position="90"/>
        <end position="109"/>
    </location>
</feature>
<sequence length="221" mass="25163">MVKQEIIKFREFRMKRKYEILLVSFLVLLFGDVVVGPNFNSTPILIFQNVLASTIIFYGKRKWRYPLMLLLIFLASLFFATFLINIPKIGLLFFSVYIIYFLFLSVEVYRQILKTKDVDIGMIAAVLCGFIILGLIGGYVFSIIEIMHPNSFNNLTEGLGGMSDLIYFSFITIISIGYGDITPATDIAQKMSLFFGLIGYFYGVVVIGIIMGKYISQKHSK</sequence>
<protein>
    <submittedName>
        <fullName evidence="3">Ion channel</fullName>
    </submittedName>
</protein>